<evidence type="ECO:0000313" key="1">
    <source>
        <dbReference type="EMBL" id="CAG9953028.1"/>
    </source>
</evidence>
<sequence length="186" mass="20723">MSRPKLIIDTDPGKECCGAYCSFQKLTALGVDDVMALLLALSAPSDEVDISLISVTYSNVPRTHCARNVLTLFNVLEKELAWRRQAGKLEGYQVLQTSFPIFSLGSEHPLEGKNLAADYFRTVISCSVPYPCSSTRKLTLTRRRGCLQNVRKAYPQFSPVKNWPKLFEDARDGAVETVDATAFRMP</sequence>
<dbReference type="Proteomes" id="UP000836387">
    <property type="component" value="Unassembled WGS sequence"/>
</dbReference>
<gene>
    <name evidence="1" type="ORF">CRV2_00014187</name>
</gene>
<accession>A0ACA9UKT7</accession>
<proteinExistence type="predicted"/>
<protein>
    <submittedName>
        <fullName evidence="1">Uncharacterized protein</fullName>
    </submittedName>
</protein>
<reference evidence="1" key="2">
    <citation type="submission" date="2021-10" db="EMBL/GenBank/DDBJ databases">
        <authorList>
            <person name="Piombo E."/>
        </authorList>
    </citation>
    <scope>NUCLEOTIDE SEQUENCE</scope>
</reference>
<dbReference type="EMBL" id="CADEHS020000518">
    <property type="protein sequence ID" value="CAG9953028.1"/>
    <property type="molecule type" value="Genomic_DNA"/>
</dbReference>
<comment type="caution">
    <text evidence="1">The sequence shown here is derived from an EMBL/GenBank/DDBJ whole genome shotgun (WGS) entry which is preliminary data.</text>
</comment>
<organism evidence="1 2">
    <name type="scientific">Clonostachys rosea f. rosea IK726</name>
    <dbReference type="NCBI Taxonomy" id="1349383"/>
    <lineage>
        <taxon>Eukaryota</taxon>
        <taxon>Fungi</taxon>
        <taxon>Dikarya</taxon>
        <taxon>Ascomycota</taxon>
        <taxon>Pezizomycotina</taxon>
        <taxon>Sordariomycetes</taxon>
        <taxon>Hypocreomycetidae</taxon>
        <taxon>Hypocreales</taxon>
        <taxon>Bionectriaceae</taxon>
        <taxon>Clonostachys</taxon>
    </lineage>
</organism>
<name>A0ACA9UKT7_BIOOC</name>
<evidence type="ECO:0000313" key="2">
    <source>
        <dbReference type="Proteomes" id="UP000836387"/>
    </source>
</evidence>
<keyword evidence="2" id="KW-1185">Reference proteome</keyword>
<reference evidence="1" key="1">
    <citation type="submission" date="2020-04" db="EMBL/GenBank/DDBJ databases">
        <authorList>
            <person name="Broberg M."/>
        </authorList>
    </citation>
    <scope>NUCLEOTIDE SEQUENCE</scope>
</reference>